<name>A0ABQ5J8W0_9ASTR</name>
<gene>
    <name evidence="1" type="ORF">Tco_1124338</name>
</gene>
<dbReference type="CDD" id="cd09272">
    <property type="entry name" value="RNase_HI_RT_Ty1"/>
    <property type="match status" value="1"/>
</dbReference>
<dbReference type="PANTHER" id="PTHR11439:SF524">
    <property type="entry name" value="RNA-DIRECTED DNA POLYMERASE, PROTEIN KINASE RLK-PELLE-DLSV FAMILY"/>
    <property type="match status" value="1"/>
</dbReference>
<keyword evidence="2" id="KW-1185">Reference proteome</keyword>
<accession>A0ABQ5J8W0</accession>
<reference evidence="1" key="1">
    <citation type="journal article" date="2022" name="Int. J. Mol. Sci.">
        <title>Draft Genome of Tanacetum Coccineum: Genomic Comparison of Closely Related Tanacetum-Family Plants.</title>
        <authorList>
            <person name="Yamashiro T."/>
            <person name="Shiraishi A."/>
            <person name="Nakayama K."/>
            <person name="Satake H."/>
        </authorList>
    </citation>
    <scope>NUCLEOTIDE SEQUENCE</scope>
</reference>
<dbReference type="PANTHER" id="PTHR11439">
    <property type="entry name" value="GAG-POL-RELATED RETROTRANSPOSON"/>
    <property type="match status" value="1"/>
</dbReference>
<dbReference type="Proteomes" id="UP001151760">
    <property type="component" value="Unassembled WGS sequence"/>
</dbReference>
<evidence type="ECO:0000313" key="2">
    <source>
        <dbReference type="Proteomes" id="UP001151760"/>
    </source>
</evidence>
<evidence type="ECO:0000313" key="1">
    <source>
        <dbReference type="EMBL" id="GJU07908.1"/>
    </source>
</evidence>
<sequence length="322" mass="36091">MIDCLSIVEINKVIHTVETDIVKLMVEIESFCMSSDEFDKETGSSDGLQPKQADTSFVYVLNELHLHEIRVVPIRLTLESANSVKTRKLLIRLTKETTNSFTANSVTKETANSITANSVTKETANSVTANLVTKETANSVTANSMTANSVTKETANSVTKETANLVLLIRLPKKLLICITKPIAFRIQKMNKYDVFLESKLVHLYPKDTRSDLPSVAETCWLRNLLRELHTPLSSATLVYCDNGSVVYLYSNPVQRQYTKHIEIDIHFVRDLVDAGEVRVFHVPSRYQYVDIFTKGLPSALFEELRTSLSVRCPLAQTAGEC</sequence>
<reference evidence="1" key="2">
    <citation type="submission" date="2022-01" db="EMBL/GenBank/DDBJ databases">
        <authorList>
            <person name="Yamashiro T."/>
            <person name="Shiraishi A."/>
            <person name="Satake H."/>
            <person name="Nakayama K."/>
        </authorList>
    </citation>
    <scope>NUCLEOTIDE SEQUENCE</scope>
</reference>
<proteinExistence type="predicted"/>
<comment type="caution">
    <text evidence="1">The sequence shown here is derived from an EMBL/GenBank/DDBJ whole genome shotgun (WGS) entry which is preliminary data.</text>
</comment>
<protein>
    <submittedName>
        <fullName evidence="1">Ribonuclease H-like domain-containing protein</fullName>
    </submittedName>
</protein>
<dbReference type="EMBL" id="BQNB010021584">
    <property type="protein sequence ID" value="GJU07908.1"/>
    <property type="molecule type" value="Genomic_DNA"/>
</dbReference>
<organism evidence="1 2">
    <name type="scientific">Tanacetum coccineum</name>
    <dbReference type="NCBI Taxonomy" id="301880"/>
    <lineage>
        <taxon>Eukaryota</taxon>
        <taxon>Viridiplantae</taxon>
        <taxon>Streptophyta</taxon>
        <taxon>Embryophyta</taxon>
        <taxon>Tracheophyta</taxon>
        <taxon>Spermatophyta</taxon>
        <taxon>Magnoliopsida</taxon>
        <taxon>eudicotyledons</taxon>
        <taxon>Gunneridae</taxon>
        <taxon>Pentapetalae</taxon>
        <taxon>asterids</taxon>
        <taxon>campanulids</taxon>
        <taxon>Asterales</taxon>
        <taxon>Asteraceae</taxon>
        <taxon>Asteroideae</taxon>
        <taxon>Anthemideae</taxon>
        <taxon>Anthemidinae</taxon>
        <taxon>Tanacetum</taxon>
    </lineage>
</organism>